<accession>A0A173UFJ7</accession>
<evidence type="ECO:0000313" key="4">
    <source>
        <dbReference type="Proteomes" id="UP000095597"/>
    </source>
</evidence>
<proteinExistence type="predicted"/>
<evidence type="ECO:0000313" key="2">
    <source>
        <dbReference type="EMBL" id="MZK18470.1"/>
    </source>
</evidence>
<sequence length="481" mass="55837">MSKFSEKCKELLIENGYNVYRLSQAASLERTTLQRMVTGKRLPGPEFVEHFCQALRISLPEKKEIMELYKMEAIGETAYRNQTTILHLFEKLSALEKNEGFNKRSIVDYGEMKLISPISNDKYETELLLQYVLRKTIQEQESPELYTNLPGTDTLLPHYLKLLIPQYGKTILIKHLIHFQTNASYAYENLETLHQIIPLCFSAGINYMPFYYYSKLSRNDQPNLIYPFYIITEKYVLQLASDLSKGILHSDSSILQEYTKEFQNCLEHSSPLLQQSKDLDEALQLYMTSFDTIQDSTSLAATPCDSDFMDNEYFFDRVKEYSPEYAPLTKAYGAFLNVLKHINRKDFFTISGFQKYCESGISSGTSSIVMPQFSPEERITSLKYFLEHFSNEKDHMLNSTFSYPDSLYIELRNNHSLFLINLADKANISFIIIQESSICNAFSEFFQLLADSEYITPENQTRTLIQKYIQQLKQLTFGITP</sequence>
<dbReference type="Gene3D" id="1.10.260.40">
    <property type="entry name" value="lambda repressor-like DNA-binding domains"/>
    <property type="match status" value="1"/>
</dbReference>
<dbReference type="CDD" id="cd00093">
    <property type="entry name" value="HTH_XRE"/>
    <property type="match status" value="1"/>
</dbReference>
<dbReference type="GO" id="GO:0003677">
    <property type="term" value="F:DNA binding"/>
    <property type="evidence" value="ECO:0007669"/>
    <property type="project" value="InterPro"/>
</dbReference>
<dbReference type="Proteomes" id="UP000472916">
    <property type="component" value="Unassembled WGS sequence"/>
</dbReference>
<organism evidence="1 4">
    <name type="scientific">Dorea longicatena</name>
    <dbReference type="NCBI Taxonomy" id="88431"/>
    <lineage>
        <taxon>Bacteria</taxon>
        <taxon>Bacillati</taxon>
        <taxon>Bacillota</taxon>
        <taxon>Clostridia</taxon>
        <taxon>Lachnospirales</taxon>
        <taxon>Lachnospiraceae</taxon>
        <taxon>Dorea</taxon>
    </lineage>
</organism>
<reference evidence="5 6" key="2">
    <citation type="journal article" date="2019" name="Nat. Med.">
        <title>A library of human gut bacterial isolates paired with longitudinal multiomics data enables mechanistic microbiome research.</title>
        <authorList>
            <person name="Poyet M."/>
            <person name="Groussin M."/>
            <person name="Gibbons S.M."/>
            <person name="Avila-Pacheco J."/>
            <person name="Jiang X."/>
            <person name="Kearney S.M."/>
            <person name="Perrotta A.R."/>
            <person name="Berdy B."/>
            <person name="Zhao S."/>
            <person name="Lieberman T.D."/>
            <person name="Swanson P.K."/>
            <person name="Smith M."/>
            <person name="Roesemann S."/>
            <person name="Alexander J.E."/>
            <person name="Rich S.A."/>
            <person name="Livny J."/>
            <person name="Vlamakis H."/>
            <person name="Clish C."/>
            <person name="Bullock K."/>
            <person name="Deik A."/>
            <person name="Scott J."/>
            <person name="Pierce K.A."/>
            <person name="Xavier R.J."/>
            <person name="Alm E.J."/>
        </authorList>
    </citation>
    <scope>NUCLEOTIDE SEQUENCE [LARGE SCALE GENOMIC DNA]</scope>
    <source>
        <strain evidence="3 6">BIOML-A6</strain>
        <strain evidence="2 5">BIOML-A7</strain>
    </source>
</reference>
<dbReference type="RefSeq" id="WP_055214654.1">
    <property type="nucleotide sequence ID" value="NZ_CYXO01000012.1"/>
</dbReference>
<evidence type="ECO:0000313" key="1">
    <source>
        <dbReference type="EMBL" id="CUN12997.1"/>
    </source>
</evidence>
<reference evidence="1 4" key="1">
    <citation type="submission" date="2015-09" db="EMBL/GenBank/DDBJ databases">
        <authorList>
            <consortium name="Pathogen Informatics"/>
        </authorList>
    </citation>
    <scope>NUCLEOTIDE SEQUENCE [LARGE SCALE GENOMIC DNA]</scope>
    <source>
        <strain evidence="1 4">2789STDY5834961</strain>
    </source>
</reference>
<name>A0A173UFJ7_9FIRM</name>
<dbReference type="EMBL" id="WWSC01000019">
    <property type="protein sequence ID" value="MZK42619.1"/>
    <property type="molecule type" value="Genomic_DNA"/>
</dbReference>
<evidence type="ECO:0008006" key="7">
    <source>
        <dbReference type="Google" id="ProtNLM"/>
    </source>
</evidence>
<dbReference type="OrthoDB" id="1860856at2"/>
<evidence type="ECO:0000313" key="6">
    <source>
        <dbReference type="Proteomes" id="UP000472916"/>
    </source>
</evidence>
<evidence type="ECO:0000313" key="5">
    <source>
        <dbReference type="Proteomes" id="UP000446719"/>
    </source>
</evidence>
<dbReference type="EMBL" id="CYXO01000012">
    <property type="protein sequence ID" value="CUN12997.1"/>
    <property type="molecule type" value="Genomic_DNA"/>
</dbReference>
<gene>
    <name evidence="1" type="ORF">ERS852573_02067</name>
    <name evidence="3" type="ORF">GT528_13220</name>
    <name evidence="2" type="ORF">GT565_10140</name>
</gene>
<dbReference type="AlphaFoldDB" id="A0A173UFJ7"/>
<dbReference type="Proteomes" id="UP000446719">
    <property type="component" value="Unassembled WGS sequence"/>
</dbReference>
<dbReference type="SUPFAM" id="SSF47413">
    <property type="entry name" value="lambda repressor-like DNA-binding domains"/>
    <property type="match status" value="1"/>
</dbReference>
<dbReference type="Proteomes" id="UP000095597">
    <property type="component" value="Unassembled WGS sequence"/>
</dbReference>
<protein>
    <recommendedName>
        <fullName evidence="7">HTH cro/C1-type domain-containing protein</fullName>
    </recommendedName>
</protein>
<evidence type="ECO:0000313" key="3">
    <source>
        <dbReference type="EMBL" id="MZK42619.1"/>
    </source>
</evidence>
<dbReference type="InterPro" id="IPR001387">
    <property type="entry name" value="Cro/C1-type_HTH"/>
</dbReference>
<dbReference type="EMBL" id="WWSB01000012">
    <property type="protein sequence ID" value="MZK18470.1"/>
    <property type="molecule type" value="Genomic_DNA"/>
</dbReference>
<dbReference type="InterPro" id="IPR010982">
    <property type="entry name" value="Lambda_DNA-bd_dom_sf"/>
</dbReference>